<proteinExistence type="inferred from homology"/>
<keyword evidence="9 12" id="KW-0472">Membrane</keyword>
<dbReference type="InterPro" id="IPR002401">
    <property type="entry name" value="Cyt_P450_E_grp-I"/>
</dbReference>
<accession>A0A8C5D655</accession>
<dbReference type="GO" id="GO:0006805">
    <property type="term" value="P:xenobiotic metabolic process"/>
    <property type="evidence" value="ECO:0007669"/>
    <property type="project" value="TreeGrafter"/>
</dbReference>
<keyword evidence="5 10" id="KW-0479">Metal-binding</keyword>
<dbReference type="PANTHER" id="PTHR24300">
    <property type="entry name" value="CYTOCHROME P450 508A4-RELATED"/>
    <property type="match status" value="1"/>
</dbReference>
<keyword evidence="4 10" id="KW-0349">Heme</keyword>
<feature type="transmembrane region" description="Helical" evidence="12">
    <location>
        <begin position="14"/>
        <end position="33"/>
    </location>
</feature>
<dbReference type="PRINTS" id="PR01686">
    <property type="entry name" value="EP450ICYP2D"/>
</dbReference>
<dbReference type="PRINTS" id="PR00385">
    <property type="entry name" value="P450"/>
</dbReference>
<gene>
    <name evidence="13" type="primary">LOC114462454</name>
</gene>
<reference evidence="13" key="1">
    <citation type="submission" date="2020-06" db="EMBL/GenBank/DDBJ databases">
        <authorList>
            <consortium name="Wellcome Sanger Institute Data Sharing"/>
        </authorList>
    </citation>
    <scope>NUCLEOTIDE SEQUENCE [LARGE SCALE GENOMIC DNA]</scope>
</reference>
<dbReference type="GO" id="GO:0016712">
    <property type="term" value="F:oxidoreductase activity, acting on paired donors, with incorporation or reduction of molecular oxygen, reduced flavin or flavoprotein as one donor, and incorporation of one atom of oxygen"/>
    <property type="evidence" value="ECO:0007669"/>
    <property type="project" value="InterPro"/>
</dbReference>
<dbReference type="InterPro" id="IPR050182">
    <property type="entry name" value="Cytochrome_P450_fam2"/>
</dbReference>
<evidence type="ECO:0000256" key="10">
    <source>
        <dbReference type="PIRSR" id="PIRSR602401-1"/>
    </source>
</evidence>
<evidence type="ECO:0000256" key="2">
    <source>
        <dbReference type="ARBA" id="ARBA00004370"/>
    </source>
</evidence>
<dbReference type="PRINTS" id="PR00463">
    <property type="entry name" value="EP450I"/>
</dbReference>
<name>A0A8C5D655_GOUWI</name>
<evidence type="ECO:0000313" key="14">
    <source>
        <dbReference type="Proteomes" id="UP000694680"/>
    </source>
</evidence>
<dbReference type="CDD" id="cd11026">
    <property type="entry name" value="CYP2"/>
    <property type="match status" value="1"/>
</dbReference>
<comment type="cofactor">
    <cofactor evidence="1 10">
        <name>heme</name>
        <dbReference type="ChEBI" id="CHEBI:30413"/>
    </cofactor>
</comment>
<keyword evidence="8 11" id="KW-0503">Monooxygenase</keyword>
<dbReference type="PROSITE" id="PS00086">
    <property type="entry name" value="CYTOCHROME_P450"/>
    <property type="match status" value="1"/>
</dbReference>
<evidence type="ECO:0000256" key="7">
    <source>
        <dbReference type="ARBA" id="ARBA00023004"/>
    </source>
</evidence>
<evidence type="ECO:0000256" key="11">
    <source>
        <dbReference type="RuleBase" id="RU000461"/>
    </source>
</evidence>
<reference evidence="13" key="3">
    <citation type="submission" date="2025-09" db="UniProtKB">
        <authorList>
            <consortium name="Ensembl"/>
        </authorList>
    </citation>
    <scope>IDENTIFICATION</scope>
</reference>
<keyword evidence="14" id="KW-1185">Reference proteome</keyword>
<dbReference type="Pfam" id="PF00067">
    <property type="entry name" value="p450"/>
    <property type="match status" value="1"/>
</dbReference>
<feature type="binding site" description="axial binding residue" evidence="10">
    <location>
        <position position="447"/>
    </location>
    <ligand>
        <name>heme</name>
        <dbReference type="ChEBI" id="CHEBI:30413"/>
    </ligand>
    <ligandPart>
        <name>Fe</name>
        <dbReference type="ChEBI" id="CHEBI:18248"/>
    </ligandPart>
</feature>
<comment type="subcellular location">
    <subcellularLocation>
        <location evidence="2">Membrane</location>
    </subcellularLocation>
</comment>
<dbReference type="GO" id="GO:0005737">
    <property type="term" value="C:cytoplasm"/>
    <property type="evidence" value="ECO:0007669"/>
    <property type="project" value="TreeGrafter"/>
</dbReference>
<protein>
    <submittedName>
        <fullName evidence="13">Cytochrome P450 2J6-like</fullName>
    </submittedName>
</protein>
<dbReference type="GO" id="GO:0020037">
    <property type="term" value="F:heme binding"/>
    <property type="evidence" value="ECO:0007669"/>
    <property type="project" value="InterPro"/>
</dbReference>
<evidence type="ECO:0000256" key="3">
    <source>
        <dbReference type="ARBA" id="ARBA00010617"/>
    </source>
</evidence>
<keyword evidence="7 10" id="KW-0408">Iron</keyword>
<organism evidence="13 14">
    <name type="scientific">Gouania willdenowi</name>
    <name type="common">Blunt-snouted clingfish</name>
    <name type="synonym">Lepadogaster willdenowi</name>
    <dbReference type="NCBI Taxonomy" id="441366"/>
    <lineage>
        <taxon>Eukaryota</taxon>
        <taxon>Metazoa</taxon>
        <taxon>Chordata</taxon>
        <taxon>Craniata</taxon>
        <taxon>Vertebrata</taxon>
        <taxon>Euteleostomi</taxon>
        <taxon>Actinopterygii</taxon>
        <taxon>Neopterygii</taxon>
        <taxon>Teleostei</taxon>
        <taxon>Neoteleostei</taxon>
        <taxon>Acanthomorphata</taxon>
        <taxon>Ovalentaria</taxon>
        <taxon>Blenniimorphae</taxon>
        <taxon>Blenniiformes</taxon>
        <taxon>Gobiesocoidei</taxon>
        <taxon>Gobiesocidae</taxon>
        <taxon>Gobiesocinae</taxon>
        <taxon>Gouania</taxon>
    </lineage>
</organism>
<dbReference type="FunFam" id="1.10.630.10:FF:000004">
    <property type="entry name" value="cytochrome P450 2D15 isoform X1"/>
    <property type="match status" value="1"/>
</dbReference>
<evidence type="ECO:0000256" key="9">
    <source>
        <dbReference type="ARBA" id="ARBA00023136"/>
    </source>
</evidence>
<evidence type="ECO:0000256" key="1">
    <source>
        <dbReference type="ARBA" id="ARBA00001971"/>
    </source>
</evidence>
<evidence type="ECO:0000256" key="6">
    <source>
        <dbReference type="ARBA" id="ARBA00023002"/>
    </source>
</evidence>
<dbReference type="Gene3D" id="1.10.630.10">
    <property type="entry name" value="Cytochrome P450"/>
    <property type="match status" value="1"/>
</dbReference>
<evidence type="ECO:0000256" key="8">
    <source>
        <dbReference type="ARBA" id="ARBA00023033"/>
    </source>
</evidence>
<dbReference type="InterPro" id="IPR017972">
    <property type="entry name" value="Cyt_P450_CS"/>
</dbReference>
<evidence type="ECO:0000256" key="5">
    <source>
        <dbReference type="ARBA" id="ARBA00022723"/>
    </source>
</evidence>
<keyword evidence="12" id="KW-1133">Transmembrane helix</keyword>
<dbReference type="Proteomes" id="UP000694680">
    <property type="component" value="Chromosome 4"/>
</dbReference>
<dbReference type="Ensembl" id="ENSGWIT00000001405.1">
    <property type="protein sequence ID" value="ENSGWIP00000001300.1"/>
    <property type="gene ID" value="ENSGWIG00000000765.1"/>
</dbReference>
<keyword evidence="12" id="KW-0812">Transmembrane</keyword>
<reference evidence="13" key="2">
    <citation type="submission" date="2025-08" db="UniProtKB">
        <authorList>
            <consortium name="Ensembl"/>
        </authorList>
    </citation>
    <scope>IDENTIFICATION</scope>
</reference>
<keyword evidence="6 11" id="KW-0560">Oxidoreductase</keyword>
<evidence type="ECO:0000256" key="12">
    <source>
        <dbReference type="SAM" id="Phobius"/>
    </source>
</evidence>
<comment type="similarity">
    <text evidence="3 11">Belongs to the cytochrome P450 family.</text>
</comment>
<dbReference type="InterPro" id="IPR036396">
    <property type="entry name" value="Cyt_P450_sf"/>
</dbReference>
<sequence>MESLYSLVGAFLEWNSKTLLLFFVVFVLTLDYFKNRKPAGFPPGPKGLPIVGNIFSVDQNRFHESLTKFAGKYGNVYSIRMGQTWMVVLNGLEVLKEGLITQGDNMVDRPDIPLLDDVLHQRGVVFSSGHTWKQQRRFCLSTLRHFGFGKKSLEQVILDEMTHCAAYFKEYKGAPFNPQPIVVNSVANVICSIVFAHRFEYNDEKFINLMDMFDKAFQIEESIWSKLYNSFPEVMRLLPGPHQTFLQMWSNVKDFIREEMNEHKKTLDPSEPRDFIDCYLNEIEKTKEQSDSTFNEDNLIGCVFDLFAAGTETTSTTMRWALLYMVKYPEIQEKVQAEIDRVIGQSRQPSSDDRTNMPYTNAVIHEVQRISNIVPLSVVHTTSKEVQLRDYTIPKGTLIIPNLTSVLFEENEWETPNTFNPGHFLNKEGEFVKRAAFLPFSAGKRACLGENLAKMELFLFFTSFMQQFTFSMPAGVKPVMDYRFGITLSPQPFEICAQSRLN</sequence>
<dbReference type="SUPFAM" id="SSF48264">
    <property type="entry name" value="Cytochrome P450"/>
    <property type="match status" value="1"/>
</dbReference>
<dbReference type="InterPro" id="IPR001128">
    <property type="entry name" value="Cyt_P450"/>
</dbReference>
<evidence type="ECO:0000256" key="4">
    <source>
        <dbReference type="ARBA" id="ARBA00022617"/>
    </source>
</evidence>
<dbReference type="PANTHER" id="PTHR24300:SF177">
    <property type="entry name" value="CYTOCHROME P450 2J2"/>
    <property type="match status" value="1"/>
</dbReference>
<evidence type="ECO:0000313" key="13">
    <source>
        <dbReference type="Ensembl" id="ENSGWIP00000001300.1"/>
    </source>
</evidence>
<dbReference type="GO" id="GO:0006082">
    <property type="term" value="P:organic acid metabolic process"/>
    <property type="evidence" value="ECO:0007669"/>
    <property type="project" value="TreeGrafter"/>
</dbReference>
<dbReference type="GO" id="GO:0016020">
    <property type="term" value="C:membrane"/>
    <property type="evidence" value="ECO:0007669"/>
    <property type="project" value="UniProtKB-SubCell"/>
</dbReference>
<dbReference type="AlphaFoldDB" id="A0A8C5D655"/>
<dbReference type="GO" id="GO:0005506">
    <property type="term" value="F:iron ion binding"/>
    <property type="evidence" value="ECO:0007669"/>
    <property type="project" value="InterPro"/>
</dbReference>
<dbReference type="InterPro" id="IPR008069">
    <property type="entry name" value="Cyt_P450_E_grp-I_CYP2D-like"/>
</dbReference>